<evidence type="ECO:0000256" key="3">
    <source>
        <dbReference type="ARBA" id="ARBA00022771"/>
    </source>
</evidence>
<dbReference type="PANTHER" id="PTHR12396">
    <property type="entry name" value="METHYL-CPG BINDING PROTEIN, MBD"/>
    <property type="match status" value="1"/>
</dbReference>
<evidence type="ECO:0000256" key="5">
    <source>
        <dbReference type="ARBA" id="ARBA00023015"/>
    </source>
</evidence>
<evidence type="ECO:0000256" key="1">
    <source>
        <dbReference type="ARBA" id="ARBA00004123"/>
    </source>
</evidence>
<dbReference type="OrthoDB" id="10072024at2759"/>
<dbReference type="Pfam" id="PF01429">
    <property type="entry name" value="MBD"/>
    <property type="match status" value="1"/>
</dbReference>
<accession>A0A7J7LGR2</accession>
<feature type="region of interest" description="Disordered" evidence="9">
    <location>
        <begin position="316"/>
        <end position="372"/>
    </location>
</feature>
<dbReference type="AlphaFoldDB" id="A0A7J7LGR2"/>
<dbReference type="Gene3D" id="3.30.890.10">
    <property type="entry name" value="Methyl-cpg-binding Protein 2, Chain A"/>
    <property type="match status" value="1"/>
</dbReference>
<proteinExistence type="predicted"/>
<gene>
    <name evidence="12" type="ORF">GIB67_027926</name>
</gene>
<evidence type="ECO:0000313" key="13">
    <source>
        <dbReference type="Proteomes" id="UP000541444"/>
    </source>
</evidence>
<keyword evidence="4" id="KW-0862">Zinc</keyword>
<name>A0A7J7LGR2_9MAGN</name>
<dbReference type="PANTHER" id="PTHR12396:SF0">
    <property type="entry name" value="METHYL-CPG BINDING DOMAIN PROTEIN-LIKE, ISOFORM C"/>
    <property type="match status" value="1"/>
</dbReference>
<evidence type="ECO:0000256" key="7">
    <source>
        <dbReference type="ARBA" id="ARBA00023163"/>
    </source>
</evidence>
<evidence type="ECO:0000256" key="6">
    <source>
        <dbReference type="ARBA" id="ARBA00023125"/>
    </source>
</evidence>
<evidence type="ECO:0000256" key="8">
    <source>
        <dbReference type="ARBA" id="ARBA00023242"/>
    </source>
</evidence>
<keyword evidence="3" id="KW-0863">Zinc-finger</keyword>
<dbReference type="InterPro" id="IPR016177">
    <property type="entry name" value="DNA-bd_dom_sf"/>
</dbReference>
<dbReference type="PROSITE" id="PS50982">
    <property type="entry name" value="MBD"/>
    <property type="match status" value="1"/>
</dbReference>
<keyword evidence="13" id="KW-1185">Reference proteome</keyword>
<sequence>MKLNPEDNLPKVKEEKASQSEDTSPKSNEEEDFQPGNASPVVKEEDDDFIYSSKPSRKKRPLLEDDDEDELQVIDDQQFYATAPNQLVVYNPEANGSRQLEAVPEPIGYPEYTDYQPPQVPTFASGPSSRILPSVGAFTVQCASCFKWRLIPTKEKYEEIRESILQQPFVCERAQEWRPNISCADEADINQDGSRLWAIDKPNISQPPPGWERLLRIRGEGCSKFADVYYVAPTGKKLRSMVDVQKFLLEHPEHIRAGVTMSQFSFQIPKPLQENYVRKRAPMPRPLEPAEVNPLSWAGPIESPELQIGGPTTPYFDAPIFQPVGPPAKKQATKSPYRKRSSSSNRSPLYDHQSNSIKIEEPQSSRSTSYDM</sequence>
<feature type="compositionally biased region" description="Basic and acidic residues" evidence="9">
    <location>
        <begin position="1"/>
        <end position="28"/>
    </location>
</feature>
<feature type="domain" description="CW-type" evidence="11">
    <location>
        <begin position="132"/>
        <end position="191"/>
    </location>
</feature>
<dbReference type="PROSITE" id="PS51050">
    <property type="entry name" value="ZF_CW"/>
    <property type="match status" value="1"/>
</dbReference>
<dbReference type="EMBL" id="JACGCM010002299">
    <property type="protein sequence ID" value="KAF6141748.1"/>
    <property type="molecule type" value="Genomic_DNA"/>
</dbReference>
<dbReference type="GO" id="GO:0008270">
    <property type="term" value="F:zinc ion binding"/>
    <property type="evidence" value="ECO:0007669"/>
    <property type="project" value="UniProtKB-KW"/>
</dbReference>
<dbReference type="SUPFAM" id="SSF54171">
    <property type="entry name" value="DNA-binding domain"/>
    <property type="match status" value="1"/>
</dbReference>
<evidence type="ECO:0000256" key="4">
    <source>
        <dbReference type="ARBA" id="ARBA00022833"/>
    </source>
</evidence>
<feature type="domain" description="MBD" evidence="10">
    <location>
        <begin position="197"/>
        <end position="271"/>
    </location>
</feature>
<evidence type="ECO:0000259" key="11">
    <source>
        <dbReference type="PROSITE" id="PS51050"/>
    </source>
</evidence>
<dbReference type="InterPro" id="IPR001739">
    <property type="entry name" value="Methyl_CpG_DNA-bd"/>
</dbReference>
<dbReference type="GO" id="GO:0003677">
    <property type="term" value="F:DNA binding"/>
    <property type="evidence" value="ECO:0007669"/>
    <property type="project" value="UniProtKB-KW"/>
</dbReference>
<dbReference type="GO" id="GO:0000118">
    <property type="term" value="C:histone deacetylase complex"/>
    <property type="evidence" value="ECO:0007669"/>
    <property type="project" value="UniProtKB-ARBA"/>
</dbReference>
<evidence type="ECO:0000259" key="10">
    <source>
        <dbReference type="PROSITE" id="PS50982"/>
    </source>
</evidence>
<organism evidence="12 13">
    <name type="scientific">Kingdonia uniflora</name>
    <dbReference type="NCBI Taxonomy" id="39325"/>
    <lineage>
        <taxon>Eukaryota</taxon>
        <taxon>Viridiplantae</taxon>
        <taxon>Streptophyta</taxon>
        <taxon>Embryophyta</taxon>
        <taxon>Tracheophyta</taxon>
        <taxon>Spermatophyta</taxon>
        <taxon>Magnoliopsida</taxon>
        <taxon>Ranunculales</taxon>
        <taxon>Circaeasteraceae</taxon>
        <taxon>Kingdonia</taxon>
    </lineage>
</organism>
<evidence type="ECO:0000256" key="2">
    <source>
        <dbReference type="ARBA" id="ARBA00022723"/>
    </source>
</evidence>
<evidence type="ECO:0000256" key="9">
    <source>
        <dbReference type="SAM" id="MobiDB-lite"/>
    </source>
</evidence>
<protein>
    <recommendedName>
        <fullName evidence="14">Methyl-CpG-binding domain-containing protein 2</fullName>
    </recommendedName>
</protein>
<comment type="subcellular location">
    <subcellularLocation>
        <location evidence="1">Nucleus</location>
    </subcellularLocation>
</comment>
<keyword evidence="5" id="KW-0805">Transcription regulation</keyword>
<keyword evidence="2" id="KW-0479">Metal-binding</keyword>
<dbReference type="SMART" id="SM00391">
    <property type="entry name" value="MBD"/>
    <property type="match status" value="1"/>
</dbReference>
<dbReference type="Pfam" id="PF07496">
    <property type="entry name" value="zf-CW"/>
    <property type="match status" value="1"/>
</dbReference>
<dbReference type="CDD" id="cd01396">
    <property type="entry name" value="MeCP2_MBD"/>
    <property type="match status" value="1"/>
</dbReference>
<evidence type="ECO:0000313" key="12">
    <source>
        <dbReference type="EMBL" id="KAF6141748.1"/>
    </source>
</evidence>
<dbReference type="Gene3D" id="3.30.40.100">
    <property type="match status" value="1"/>
</dbReference>
<reference evidence="12 13" key="1">
    <citation type="journal article" date="2020" name="IScience">
        <title>Genome Sequencing of the Endangered Kingdonia uniflora (Circaeasteraceae, Ranunculales) Reveals Potential Mechanisms of Evolutionary Specialization.</title>
        <authorList>
            <person name="Sun Y."/>
            <person name="Deng T."/>
            <person name="Zhang A."/>
            <person name="Moore M.J."/>
            <person name="Landis J.B."/>
            <person name="Lin N."/>
            <person name="Zhang H."/>
            <person name="Zhang X."/>
            <person name="Huang J."/>
            <person name="Zhang X."/>
            <person name="Sun H."/>
            <person name="Wang H."/>
        </authorList>
    </citation>
    <scope>NUCLEOTIDE SEQUENCE [LARGE SCALE GENOMIC DNA]</scope>
    <source>
        <strain evidence="12">TB1705</strain>
        <tissue evidence="12">Leaf</tissue>
    </source>
</reference>
<dbReference type="InterPro" id="IPR011124">
    <property type="entry name" value="Znf_CW"/>
</dbReference>
<keyword evidence="6" id="KW-0238">DNA-binding</keyword>
<evidence type="ECO:0008006" key="14">
    <source>
        <dbReference type="Google" id="ProtNLM"/>
    </source>
</evidence>
<feature type="compositionally biased region" description="Polar residues" evidence="9">
    <location>
        <begin position="342"/>
        <end position="357"/>
    </location>
</feature>
<keyword evidence="8" id="KW-0539">Nucleus</keyword>
<dbReference type="FunFam" id="3.30.890.10:FF:000012">
    <property type="entry name" value="Methyl-CpG-binding domain-containing protein 1"/>
    <property type="match status" value="1"/>
</dbReference>
<feature type="region of interest" description="Disordered" evidence="9">
    <location>
        <begin position="1"/>
        <end position="70"/>
    </location>
</feature>
<dbReference type="Proteomes" id="UP000541444">
    <property type="component" value="Unassembled WGS sequence"/>
</dbReference>
<comment type="caution">
    <text evidence="12">The sequence shown here is derived from an EMBL/GenBank/DDBJ whole genome shotgun (WGS) entry which is preliminary data.</text>
</comment>
<keyword evidence="7" id="KW-0804">Transcription</keyword>